<dbReference type="SMART" id="SM00365">
    <property type="entry name" value="LRR_SD22"/>
    <property type="match status" value="6"/>
</dbReference>
<dbReference type="InterPro" id="IPR001611">
    <property type="entry name" value="Leu-rich_rpt"/>
</dbReference>
<evidence type="ECO:0000256" key="7">
    <source>
        <dbReference type="ARBA" id="ARBA00022737"/>
    </source>
</evidence>
<keyword evidence="9" id="KW-0472">Membrane</keyword>
<evidence type="ECO:0000313" key="17">
    <source>
        <dbReference type="RefSeq" id="XP_015961042.2"/>
    </source>
</evidence>
<comment type="subcellular location">
    <subcellularLocation>
        <location evidence="1">Cell membrane</location>
        <topology evidence="1">Single-pass type I membrane protein</topology>
    </subcellularLocation>
</comment>
<dbReference type="InterPro" id="IPR013210">
    <property type="entry name" value="LRR_N_plant-typ"/>
</dbReference>
<feature type="domain" description="Leucine-rich repeat-containing N-terminal plant-type" evidence="14">
    <location>
        <begin position="42"/>
        <end position="91"/>
    </location>
</feature>
<evidence type="ECO:0000256" key="6">
    <source>
        <dbReference type="ARBA" id="ARBA00022729"/>
    </source>
</evidence>
<name>A0A6P4D2J2_ARADU</name>
<keyword evidence="3" id="KW-1003">Cell membrane</keyword>
<evidence type="ECO:0000313" key="16">
    <source>
        <dbReference type="Proteomes" id="UP000515211"/>
    </source>
</evidence>
<keyword evidence="7" id="KW-0677">Repeat</keyword>
<keyword evidence="4" id="KW-0433">Leucine-rich repeat</keyword>
<dbReference type="InterPro" id="IPR055414">
    <property type="entry name" value="LRR_R13L4/SHOC2-like"/>
</dbReference>
<dbReference type="KEGG" id="adu:107485016"/>
<feature type="region of interest" description="Disordered" evidence="12">
    <location>
        <begin position="1032"/>
        <end position="1057"/>
    </location>
</feature>
<dbReference type="FunFam" id="3.80.10.10:FF:000041">
    <property type="entry name" value="LRR receptor-like serine/threonine-protein kinase ERECTA"/>
    <property type="match status" value="1"/>
</dbReference>
<evidence type="ECO:0000259" key="14">
    <source>
        <dbReference type="Pfam" id="PF08263"/>
    </source>
</evidence>
<dbReference type="FunFam" id="3.80.10.10:FF:000213">
    <property type="entry name" value="Tyrosine-sulfated glycopeptide receptor 1"/>
    <property type="match status" value="1"/>
</dbReference>
<dbReference type="InterPro" id="IPR046956">
    <property type="entry name" value="RLP23-like"/>
</dbReference>
<dbReference type="PANTHER" id="PTHR48061">
    <property type="entry name" value="LEUCINE-RICH REPEAT RECEPTOR PROTEIN KINASE EMS1-LIKE-RELATED"/>
    <property type="match status" value="1"/>
</dbReference>
<dbReference type="AlphaFoldDB" id="A0A6P4D2J2"/>
<evidence type="ECO:0000256" key="3">
    <source>
        <dbReference type="ARBA" id="ARBA00022475"/>
    </source>
</evidence>
<evidence type="ECO:0000256" key="13">
    <source>
        <dbReference type="SAM" id="SignalP"/>
    </source>
</evidence>
<dbReference type="Proteomes" id="UP000515211">
    <property type="component" value="Chromosome 4"/>
</dbReference>
<accession>A0A6P4D2J2</accession>
<dbReference type="SMART" id="SM00369">
    <property type="entry name" value="LRR_TYP"/>
    <property type="match status" value="10"/>
</dbReference>
<keyword evidence="10" id="KW-0675">Receptor</keyword>
<keyword evidence="16" id="KW-1185">Reference proteome</keyword>
<dbReference type="FunFam" id="3.80.10.10:FF:000095">
    <property type="entry name" value="LRR receptor-like serine/threonine-protein kinase GSO1"/>
    <property type="match status" value="1"/>
</dbReference>
<feature type="chain" id="PRO_5039443038" evidence="13">
    <location>
        <begin position="23"/>
        <end position="1105"/>
    </location>
</feature>
<evidence type="ECO:0000256" key="11">
    <source>
        <dbReference type="ARBA" id="ARBA00023180"/>
    </source>
</evidence>
<evidence type="ECO:0000256" key="5">
    <source>
        <dbReference type="ARBA" id="ARBA00022692"/>
    </source>
</evidence>
<dbReference type="RefSeq" id="XP_015961042.2">
    <property type="nucleotide sequence ID" value="XM_016105556.3"/>
</dbReference>
<reference evidence="16" key="1">
    <citation type="journal article" date="2016" name="Nat. Genet.">
        <title>The genome sequences of Arachis duranensis and Arachis ipaensis, the diploid ancestors of cultivated peanut.</title>
        <authorList>
            <person name="Bertioli D.J."/>
            <person name="Cannon S.B."/>
            <person name="Froenicke L."/>
            <person name="Huang G."/>
            <person name="Farmer A.D."/>
            <person name="Cannon E.K."/>
            <person name="Liu X."/>
            <person name="Gao D."/>
            <person name="Clevenger J."/>
            <person name="Dash S."/>
            <person name="Ren L."/>
            <person name="Moretzsohn M.C."/>
            <person name="Shirasawa K."/>
            <person name="Huang W."/>
            <person name="Vidigal B."/>
            <person name="Abernathy B."/>
            <person name="Chu Y."/>
            <person name="Niederhuth C.E."/>
            <person name="Umale P."/>
            <person name="Araujo A.C."/>
            <person name="Kozik A."/>
            <person name="Kim K.D."/>
            <person name="Burow M.D."/>
            <person name="Varshney R.K."/>
            <person name="Wang X."/>
            <person name="Zhang X."/>
            <person name="Barkley N."/>
            <person name="Guimaraes P.M."/>
            <person name="Isobe S."/>
            <person name="Guo B."/>
            <person name="Liao B."/>
            <person name="Stalker H.T."/>
            <person name="Schmitz R.J."/>
            <person name="Scheffler B.E."/>
            <person name="Leal-Bertioli S.C."/>
            <person name="Xun X."/>
            <person name="Jackson S.A."/>
            <person name="Michelmore R."/>
            <person name="Ozias-Akins P."/>
        </authorList>
    </citation>
    <scope>NUCLEOTIDE SEQUENCE [LARGE SCALE GENOMIC DNA]</scope>
    <source>
        <strain evidence="16">cv. V14167</strain>
    </source>
</reference>
<sequence>MELLRHLALSLHFLLFFHHSLFSSFPLTNCLTMNHSTTNVCHEDESNALLKFKESFVISKSASQNPFSYPKTASWIPTTDCCSSWHGVECDDLTGHVTGIDLSSSQLYGSMDGNSTLFSLVHLRSLDLSDNNFNHSQVPARIGDLSRLRHLNLSHASETTFSGEVPHEVSLLPNLLSLDLRSYIGVDNPHDPINHLRLKTTTLRSLIQNSTRLKELHLSFVTISSFVPNILTNLTHLEQLSLSYCELYGEFPIGVFHLPKLRVLNLEYNNNLTGMLPDFHSSSLISLLNLRGTSFHGSLPASIGNLNSLYWFSISECKFYGSIPSSIGNLTQLEYFMLGYNKISGEIPYSIGNLTNLAHLSLFENNLYGEIPRSLFGLENLETLVLGNNLLKGQVELEMFLKLKVLTDLDISSNNLVLTTRKSSSNVTLPPIQALDLDSCNLSGEIPSWIMNLTALFYLSLQQNNLQGEIPLSLFRLENLESLSLSNNLLEGQIDLKMFLNLKSLNFLTLGHNNLSLLSGTFSINNATLPPLEVLDLVSCNVGEFPVVIFQLDALSYLDVSYNDVKSLPNWICNLKLLVYLDLSYNNLSSDIPSCIGNFSQSLQALMLQGNKLVGRIPQTYTIGSGLKMIDLSENNLQGQLPRALVNCRMLEYLNVGHNQINDSFPFWLSTLPELKVISLRHNEFYGPIICPKPCTFSKLHILDFSHNKFSRILTPEMIKSWKSMMMSNASQLAYENNVIKFSGKSWSIYIDYAFTMSNKGIVMTYNELQHLYYMVAIDLSSNRISGIIPDVMGELKSLVLLNLSNNMLSGNIPSSLRKLSNLEALDFSLNNLSGKIPRQLLELNFLEFFNVSFNKLSGPIPENGQFSTFEENSFEGNQGLCGIQLLRNCEDQGIASMPQSDGDQDSGSLLQFDWKIIIIGYVGGLVAGLSLGNAFSLNCELLLLLSPRSKNWYSAATARNHSNPDVQRLRRSRFVPSFRRRIFTFFVNVDSYSWMFTFSVFMDVYSSSNSTRPRQQAGADSCRTQMFGRVRSDGGSSSEGVGARRQSATVPVGRNEGYTSHRNRAVGCRLLRTQWGGEEREVFLRNKQWGFLEGRVTVGDEELM</sequence>
<feature type="domain" description="Disease resistance R13L4/SHOC-2-like LRR" evidence="15">
    <location>
        <begin position="260"/>
        <end position="508"/>
    </location>
</feature>
<dbReference type="Pfam" id="PF08263">
    <property type="entry name" value="LRRNT_2"/>
    <property type="match status" value="1"/>
</dbReference>
<dbReference type="GeneID" id="107485016"/>
<protein>
    <submittedName>
        <fullName evidence="17">Receptor-like protein Cf-9 homolog</fullName>
    </submittedName>
</protein>
<gene>
    <name evidence="17" type="primary">LOC107485016</name>
</gene>
<dbReference type="Gene3D" id="3.80.10.10">
    <property type="entry name" value="Ribonuclease Inhibitor"/>
    <property type="match status" value="5"/>
</dbReference>
<evidence type="ECO:0000259" key="15">
    <source>
        <dbReference type="Pfam" id="PF23598"/>
    </source>
</evidence>
<dbReference type="SUPFAM" id="SSF52058">
    <property type="entry name" value="L domain-like"/>
    <property type="match status" value="3"/>
</dbReference>
<evidence type="ECO:0000256" key="10">
    <source>
        <dbReference type="ARBA" id="ARBA00023170"/>
    </source>
</evidence>
<dbReference type="Pfam" id="PF13855">
    <property type="entry name" value="LRR_8"/>
    <property type="match status" value="2"/>
</dbReference>
<dbReference type="PANTHER" id="PTHR48061:SF12">
    <property type="entry name" value="DISEASE RESISTANCE LIKE PROTEIN"/>
    <property type="match status" value="1"/>
</dbReference>
<evidence type="ECO:0000256" key="8">
    <source>
        <dbReference type="ARBA" id="ARBA00022989"/>
    </source>
</evidence>
<evidence type="ECO:0000256" key="4">
    <source>
        <dbReference type="ARBA" id="ARBA00022614"/>
    </source>
</evidence>
<comment type="similarity">
    <text evidence="2">Belongs to the RLP family.</text>
</comment>
<proteinExistence type="inferred from homology"/>
<keyword evidence="8" id="KW-1133">Transmembrane helix</keyword>
<keyword evidence="6 13" id="KW-0732">Signal</keyword>
<evidence type="ECO:0000256" key="2">
    <source>
        <dbReference type="ARBA" id="ARBA00009592"/>
    </source>
</evidence>
<dbReference type="Pfam" id="PF00560">
    <property type="entry name" value="LRR_1"/>
    <property type="match status" value="2"/>
</dbReference>
<keyword evidence="5" id="KW-0812">Transmembrane</keyword>
<evidence type="ECO:0000256" key="12">
    <source>
        <dbReference type="SAM" id="MobiDB-lite"/>
    </source>
</evidence>
<dbReference type="InterPro" id="IPR003591">
    <property type="entry name" value="Leu-rich_rpt_typical-subtyp"/>
</dbReference>
<dbReference type="Pfam" id="PF23598">
    <property type="entry name" value="LRR_14"/>
    <property type="match status" value="1"/>
</dbReference>
<evidence type="ECO:0000256" key="9">
    <source>
        <dbReference type="ARBA" id="ARBA00023136"/>
    </source>
</evidence>
<keyword evidence="11" id="KW-0325">Glycoprotein</keyword>
<dbReference type="InterPro" id="IPR032675">
    <property type="entry name" value="LRR_dom_sf"/>
</dbReference>
<organism evidence="16 17">
    <name type="scientific">Arachis duranensis</name>
    <name type="common">Wild peanut</name>
    <dbReference type="NCBI Taxonomy" id="130453"/>
    <lineage>
        <taxon>Eukaryota</taxon>
        <taxon>Viridiplantae</taxon>
        <taxon>Streptophyta</taxon>
        <taxon>Embryophyta</taxon>
        <taxon>Tracheophyta</taxon>
        <taxon>Spermatophyta</taxon>
        <taxon>Magnoliopsida</taxon>
        <taxon>eudicotyledons</taxon>
        <taxon>Gunneridae</taxon>
        <taxon>Pentapetalae</taxon>
        <taxon>rosids</taxon>
        <taxon>fabids</taxon>
        <taxon>Fabales</taxon>
        <taxon>Fabaceae</taxon>
        <taxon>Papilionoideae</taxon>
        <taxon>50 kb inversion clade</taxon>
        <taxon>dalbergioids sensu lato</taxon>
        <taxon>Dalbergieae</taxon>
        <taxon>Pterocarpus clade</taxon>
        <taxon>Arachis</taxon>
    </lineage>
</organism>
<feature type="signal peptide" evidence="13">
    <location>
        <begin position="1"/>
        <end position="22"/>
    </location>
</feature>
<evidence type="ECO:0000256" key="1">
    <source>
        <dbReference type="ARBA" id="ARBA00004251"/>
    </source>
</evidence>
<reference evidence="17" key="2">
    <citation type="submission" date="2025-08" db="UniProtKB">
        <authorList>
            <consortium name="RefSeq"/>
        </authorList>
    </citation>
    <scope>IDENTIFICATION</scope>
    <source>
        <tissue evidence="17">Whole plant</tissue>
    </source>
</reference>
<dbReference type="GO" id="GO:0005886">
    <property type="term" value="C:plasma membrane"/>
    <property type="evidence" value="ECO:0007669"/>
    <property type="project" value="UniProtKB-SubCell"/>
</dbReference>